<dbReference type="PANTHER" id="PTHR11102:SF160">
    <property type="entry name" value="ERAD-ASSOCIATED E3 UBIQUITIN-PROTEIN LIGASE COMPONENT HRD3"/>
    <property type="match status" value="1"/>
</dbReference>
<dbReference type="SUPFAM" id="SSF81901">
    <property type="entry name" value="HCP-like"/>
    <property type="match status" value="1"/>
</dbReference>
<dbReference type="InterPro" id="IPR050767">
    <property type="entry name" value="Sel1_AlgK"/>
</dbReference>
<evidence type="ECO:0000313" key="2">
    <source>
        <dbReference type="EMBL" id="ASP21444.1"/>
    </source>
</evidence>
<gene>
    <name evidence="2" type="ORF">ANTHELSMS3_02789</name>
</gene>
<evidence type="ECO:0000313" key="3">
    <source>
        <dbReference type="Proteomes" id="UP000203589"/>
    </source>
</evidence>
<name>A0A222E5F1_9RHOB</name>
<dbReference type="RefSeq" id="WP_198319815.1">
    <property type="nucleotide sequence ID" value="NZ_CP022540.1"/>
</dbReference>
<keyword evidence="1" id="KW-0732">Signal</keyword>
<proteinExistence type="predicted"/>
<dbReference type="KEGG" id="aht:ANTHELSMS3_02789"/>
<accession>A0A222E5F1</accession>
<organism evidence="2 3">
    <name type="scientific">Antarctobacter heliothermus</name>
    <dbReference type="NCBI Taxonomy" id="74033"/>
    <lineage>
        <taxon>Bacteria</taxon>
        <taxon>Pseudomonadati</taxon>
        <taxon>Pseudomonadota</taxon>
        <taxon>Alphaproteobacteria</taxon>
        <taxon>Rhodobacterales</taxon>
        <taxon>Roseobacteraceae</taxon>
        <taxon>Antarctobacter</taxon>
    </lineage>
</organism>
<dbReference type="InterPro" id="IPR011990">
    <property type="entry name" value="TPR-like_helical_dom_sf"/>
</dbReference>
<dbReference type="EMBL" id="CP022540">
    <property type="protein sequence ID" value="ASP21444.1"/>
    <property type="molecule type" value="Genomic_DNA"/>
</dbReference>
<dbReference type="InterPro" id="IPR006597">
    <property type="entry name" value="Sel1-like"/>
</dbReference>
<dbReference type="PANTHER" id="PTHR11102">
    <property type="entry name" value="SEL-1-LIKE PROTEIN"/>
    <property type="match status" value="1"/>
</dbReference>
<evidence type="ECO:0000256" key="1">
    <source>
        <dbReference type="SAM" id="SignalP"/>
    </source>
</evidence>
<sequence>MYRSLVALIALWPLAAPAQGALDAPVSPALAEARDHWLNGRYDGIWDTVRQEAEDGHPVAQNMLGAGLSEKDSGQGLPYDPAAALDWYGRAAAQGFARAHFNMALFWQEDHAGFGIDYAKARAEAETAVALDYPQAYNILGDMAHHGRGTPADMVQALEWYRKGADAGTFNGLREVGYAYYHGNGVAEDVDLSRLYLERAVAAGDKKAIPDLAWLYEGNDGIAQDLVKSWLLYRLGVERGVPKAAYELGLFVAWADYKGHWHNPVQGYGYCLVAIDWGHTLNDADIAEECELLAEGFDDDQRAAARAFAEDIKTR</sequence>
<dbReference type="SMART" id="SM00671">
    <property type="entry name" value="SEL1"/>
    <property type="match status" value="5"/>
</dbReference>
<protein>
    <submittedName>
        <fullName evidence="2">Secretory immunoglobulin A-binding protein EsiB</fullName>
    </submittedName>
</protein>
<dbReference type="AlphaFoldDB" id="A0A222E5F1"/>
<dbReference type="Gene3D" id="1.25.40.10">
    <property type="entry name" value="Tetratricopeptide repeat domain"/>
    <property type="match status" value="2"/>
</dbReference>
<keyword evidence="3" id="KW-1185">Reference proteome</keyword>
<feature type="chain" id="PRO_5012872164" evidence="1">
    <location>
        <begin position="19"/>
        <end position="315"/>
    </location>
</feature>
<dbReference type="Pfam" id="PF08238">
    <property type="entry name" value="Sel1"/>
    <property type="match status" value="4"/>
</dbReference>
<feature type="signal peptide" evidence="1">
    <location>
        <begin position="1"/>
        <end position="18"/>
    </location>
</feature>
<dbReference type="Proteomes" id="UP000203589">
    <property type="component" value="Chromosome"/>
</dbReference>
<reference evidence="2 3" key="1">
    <citation type="submission" date="2017-07" db="EMBL/GenBank/DDBJ databases">
        <title>Genome Sequence of Antarctobacter heliothermus Strain SMS3 Isolated from a culture of the Diatom Skeletonema marinoi.</title>
        <authorList>
            <person name="Topel M."/>
            <person name="Pinder M.I.M."/>
            <person name="Johansson O.N."/>
            <person name="Kourtchenko O."/>
            <person name="Godhe A."/>
            <person name="Clarke A.K."/>
        </authorList>
    </citation>
    <scope>NUCLEOTIDE SEQUENCE [LARGE SCALE GENOMIC DNA]</scope>
    <source>
        <strain evidence="2 3">SMS3</strain>
    </source>
</reference>